<name>A0A0V0GUH7_SOLCH</name>
<reference evidence="1" key="1">
    <citation type="submission" date="2015-12" db="EMBL/GenBank/DDBJ databases">
        <title>Gene expression during late stages of embryo sac development: a critical building block for successful pollen-pistil interactions.</title>
        <authorList>
            <person name="Liu Y."/>
            <person name="Joly V."/>
            <person name="Sabar M."/>
            <person name="Matton D.P."/>
        </authorList>
    </citation>
    <scope>NUCLEOTIDE SEQUENCE</scope>
</reference>
<evidence type="ECO:0000313" key="1">
    <source>
        <dbReference type="EMBL" id="JAP11549.1"/>
    </source>
</evidence>
<sequence>MNLCELHNACWSCMNSCCCNLHLGCIMILFFSVWNSQDYYPVCARATTGGKLRRTSKEILMKLRRGIFFPFS</sequence>
<accession>A0A0V0GUH7</accession>
<proteinExistence type="predicted"/>
<protein>
    <submittedName>
        <fullName evidence="1">Putative ovule protein</fullName>
    </submittedName>
</protein>
<dbReference type="AlphaFoldDB" id="A0A0V0GUH7"/>
<dbReference type="EMBL" id="GEDG01031141">
    <property type="protein sequence ID" value="JAP11549.1"/>
    <property type="molecule type" value="Transcribed_RNA"/>
</dbReference>
<organism evidence="1">
    <name type="scientific">Solanum chacoense</name>
    <name type="common">Chaco potato</name>
    <dbReference type="NCBI Taxonomy" id="4108"/>
    <lineage>
        <taxon>Eukaryota</taxon>
        <taxon>Viridiplantae</taxon>
        <taxon>Streptophyta</taxon>
        <taxon>Embryophyta</taxon>
        <taxon>Tracheophyta</taxon>
        <taxon>Spermatophyta</taxon>
        <taxon>Magnoliopsida</taxon>
        <taxon>eudicotyledons</taxon>
        <taxon>Gunneridae</taxon>
        <taxon>Pentapetalae</taxon>
        <taxon>asterids</taxon>
        <taxon>lamiids</taxon>
        <taxon>Solanales</taxon>
        <taxon>Solanaceae</taxon>
        <taxon>Solanoideae</taxon>
        <taxon>Solaneae</taxon>
        <taxon>Solanum</taxon>
    </lineage>
</organism>